<dbReference type="PANTHER" id="PTHR36536">
    <property type="entry name" value="UPF0111 PROTEIN HI_1603"/>
    <property type="match status" value="1"/>
</dbReference>
<dbReference type="PANTHER" id="PTHR36536:SF3">
    <property type="entry name" value="UPF0111 PROTEIN HI_1603"/>
    <property type="match status" value="1"/>
</dbReference>
<dbReference type="Gene3D" id="1.20.58.220">
    <property type="entry name" value="Phosphate transport system protein phou homolog 2, domain 2"/>
    <property type="match status" value="1"/>
</dbReference>
<dbReference type="KEGG" id="ncv:NCAV_0251"/>
<dbReference type="InterPro" id="IPR002727">
    <property type="entry name" value="DUF47"/>
</dbReference>
<sequence length="227" mass="25957">MKKDRIFNGIRRYSSSGGSIQDILLEHMNIVVEILNNFKSMIDSILTLDIRKGQEYVELIDALETRADDVHRENVIKICKGSFFGYMREDILALMERVDDIADSAKEASRTLMIRRVPDDSLLKFLNANTLAYINGSIETVMYLLDLIDSLHEKRDIILEKVKKVEQGEERVDAIKNIVLHELYSSNAYDILTIIQLKEFIQLIDRIADSAEDASDVIILMLAKGYA</sequence>
<protein>
    <recommendedName>
        <fullName evidence="4">Phosphate transport regulator</fullName>
    </recommendedName>
</protein>
<evidence type="ECO:0000313" key="2">
    <source>
        <dbReference type="EMBL" id="SPC33448.1"/>
    </source>
</evidence>
<dbReference type="AlphaFoldDB" id="A0A2K5AP71"/>
<comment type="similarity">
    <text evidence="1">Belongs to the UPF0111 family.</text>
</comment>
<dbReference type="GeneID" id="41594353"/>
<evidence type="ECO:0000256" key="1">
    <source>
        <dbReference type="ARBA" id="ARBA00008591"/>
    </source>
</evidence>
<name>A0A2K5AP71_9ARCH</name>
<proteinExistence type="inferred from homology"/>
<dbReference type="Proteomes" id="UP000236248">
    <property type="component" value="Chromosome NCAV"/>
</dbReference>
<dbReference type="InterPro" id="IPR018445">
    <property type="entry name" value="Put_Phosphate_transp_reg"/>
</dbReference>
<dbReference type="Pfam" id="PF01865">
    <property type="entry name" value="PhoU_div"/>
    <property type="match status" value="1"/>
</dbReference>
<evidence type="ECO:0008006" key="4">
    <source>
        <dbReference type="Google" id="ProtNLM"/>
    </source>
</evidence>
<reference evidence="3" key="1">
    <citation type="submission" date="2018-01" db="EMBL/GenBank/DDBJ databases">
        <authorList>
            <person name="Kerou L M."/>
        </authorList>
    </citation>
    <scope>NUCLEOTIDE SEQUENCE [LARGE SCALE GENOMIC DNA]</scope>
    <source>
        <strain evidence="3">SCU2</strain>
    </source>
</reference>
<accession>A0A2K5AP71</accession>
<evidence type="ECO:0000313" key="3">
    <source>
        <dbReference type="Proteomes" id="UP000236248"/>
    </source>
</evidence>
<dbReference type="RefSeq" id="WP_103287731.1">
    <property type="nucleotide sequence ID" value="NZ_LT981265.1"/>
</dbReference>
<dbReference type="EMBL" id="LT981265">
    <property type="protein sequence ID" value="SPC33448.1"/>
    <property type="molecule type" value="Genomic_DNA"/>
</dbReference>
<organism evidence="2 3">
    <name type="scientific">Candidatus Nitrosocaldus cavascurensis</name>
    <dbReference type="NCBI Taxonomy" id="2058097"/>
    <lineage>
        <taxon>Archaea</taxon>
        <taxon>Nitrososphaerota</taxon>
        <taxon>Nitrososphaeria</taxon>
        <taxon>Candidatus Nitrosocaldales</taxon>
        <taxon>Candidatus Nitrosocaldaceae</taxon>
        <taxon>Candidatus Nitrosocaldus</taxon>
    </lineage>
</organism>
<gene>
    <name evidence="2" type="ORF">NCAV_0251</name>
</gene>
<dbReference type="InterPro" id="IPR038078">
    <property type="entry name" value="PhoU-like_sf"/>
</dbReference>
<keyword evidence="3" id="KW-1185">Reference proteome</keyword>